<dbReference type="RefSeq" id="XP_003329561.2">
    <property type="nucleotide sequence ID" value="XM_003329513.2"/>
</dbReference>
<reference key="1">
    <citation type="submission" date="2007-01" db="EMBL/GenBank/DDBJ databases">
        <title>The Genome Sequence of Puccinia graminis f. sp. tritici Strain CRL 75-36-700-3.</title>
        <authorList>
            <consortium name="The Broad Institute Genome Sequencing Platform"/>
            <person name="Birren B."/>
            <person name="Lander E."/>
            <person name="Galagan J."/>
            <person name="Nusbaum C."/>
            <person name="Devon K."/>
            <person name="Cuomo C."/>
            <person name="Jaffe D."/>
            <person name="Butler J."/>
            <person name="Alvarez P."/>
            <person name="Gnerre S."/>
            <person name="Grabherr M."/>
            <person name="Mauceli E."/>
            <person name="Brockman W."/>
            <person name="Young S."/>
            <person name="LaButti K."/>
            <person name="Sykes S."/>
            <person name="DeCaprio D."/>
            <person name="Crawford M."/>
            <person name="Koehrsen M."/>
            <person name="Engels R."/>
            <person name="Montgomery P."/>
            <person name="Pearson M."/>
            <person name="Howarth C."/>
            <person name="Larson L."/>
            <person name="White J."/>
            <person name="Zeng Q."/>
            <person name="Kodira C."/>
            <person name="Yandava C."/>
            <person name="Alvarado L."/>
            <person name="O'Leary S."/>
            <person name="Szabo L."/>
            <person name="Dean R."/>
            <person name="Schein J."/>
        </authorList>
    </citation>
    <scope>NUCLEOTIDE SEQUENCE</scope>
    <source>
        <strain>CRL 75-36-700-3</strain>
    </source>
</reference>
<sequence>MKIARISIVATILSGSIYFKAHGIEFKTIHRWEWDSTDEIAATVQAELPTWGQQRWAATLHYAIWPLHC</sequence>
<dbReference type="EMBL" id="DS178293">
    <property type="protein sequence ID" value="EFP85142.2"/>
    <property type="molecule type" value="Genomic_DNA"/>
</dbReference>
<dbReference type="Proteomes" id="UP000008783">
    <property type="component" value="Unassembled WGS sequence"/>
</dbReference>
<dbReference type="GeneID" id="10527123"/>
<name>E3KLG7_PUCGT</name>
<dbReference type="OrthoDB" id="10403299at2759"/>
<dbReference type="KEGG" id="pgr:PGTG_11311"/>
<gene>
    <name evidence="1" type="ORF">PGTG_11311</name>
</gene>
<proteinExistence type="predicted"/>
<organism evidence="1 2">
    <name type="scientific">Puccinia graminis f. sp. tritici (strain CRL 75-36-700-3 / race SCCL)</name>
    <name type="common">Black stem rust fungus</name>
    <dbReference type="NCBI Taxonomy" id="418459"/>
    <lineage>
        <taxon>Eukaryota</taxon>
        <taxon>Fungi</taxon>
        <taxon>Dikarya</taxon>
        <taxon>Basidiomycota</taxon>
        <taxon>Pucciniomycotina</taxon>
        <taxon>Pucciniomycetes</taxon>
        <taxon>Pucciniales</taxon>
        <taxon>Pucciniaceae</taxon>
        <taxon>Puccinia</taxon>
    </lineage>
</organism>
<dbReference type="HOGENOM" id="CLU_2777167_0_0_1"/>
<keyword evidence="2" id="KW-1185">Reference proteome</keyword>
<accession>E3KLG7</accession>
<reference evidence="2" key="2">
    <citation type="journal article" date="2011" name="Proc. Natl. Acad. Sci. U.S.A.">
        <title>Obligate biotrophy features unraveled by the genomic analysis of rust fungi.</title>
        <authorList>
            <person name="Duplessis S."/>
            <person name="Cuomo C.A."/>
            <person name="Lin Y.-C."/>
            <person name="Aerts A."/>
            <person name="Tisserant E."/>
            <person name="Veneault-Fourrey C."/>
            <person name="Joly D.L."/>
            <person name="Hacquard S."/>
            <person name="Amselem J."/>
            <person name="Cantarel B.L."/>
            <person name="Chiu R."/>
            <person name="Coutinho P.M."/>
            <person name="Feau N."/>
            <person name="Field M."/>
            <person name="Frey P."/>
            <person name="Gelhaye E."/>
            <person name="Goldberg J."/>
            <person name="Grabherr M.G."/>
            <person name="Kodira C.D."/>
            <person name="Kohler A."/>
            <person name="Kuees U."/>
            <person name="Lindquist E.A."/>
            <person name="Lucas S.M."/>
            <person name="Mago R."/>
            <person name="Mauceli E."/>
            <person name="Morin E."/>
            <person name="Murat C."/>
            <person name="Pangilinan J.L."/>
            <person name="Park R."/>
            <person name="Pearson M."/>
            <person name="Quesneville H."/>
            <person name="Rouhier N."/>
            <person name="Sakthikumar S."/>
            <person name="Salamov A.A."/>
            <person name="Schmutz J."/>
            <person name="Selles B."/>
            <person name="Shapiro H."/>
            <person name="Tanguay P."/>
            <person name="Tuskan G.A."/>
            <person name="Henrissat B."/>
            <person name="Van de Peer Y."/>
            <person name="Rouze P."/>
            <person name="Ellis J.G."/>
            <person name="Dodds P.N."/>
            <person name="Schein J.E."/>
            <person name="Zhong S."/>
            <person name="Hamelin R.C."/>
            <person name="Grigoriev I.V."/>
            <person name="Szabo L.J."/>
            <person name="Martin F."/>
        </authorList>
    </citation>
    <scope>NUCLEOTIDE SEQUENCE [LARGE SCALE GENOMIC DNA]</scope>
    <source>
        <strain evidence="2">CRL 75-36-700-3 / race SCCL</strain>
    </source>
</reference>
<evidence type="ECO:0000313" key="1">
    <source>
        <dbReference type="EMBL" id="EFP85142.2"/>
    </source>
</evidence>
<dbReference type="AlphaFoldDB" id="E3KLG7"/>
<evidence type="ECO:0000313" key="2">
    <source>
        <dbReference type="Proteomes" id="UP000008783"/>
    </source>
</evidence>
<protein>
    <submittedName>
        <fullName evidence="1">Uncharacterized protein</fullName>
    </submittedName>
</protein>
<dbReference type="VEuPathDB" id="FungiDB:PGTG_11311"/>
<dbReference type="InParanoid" id="E3KLG7"/>